<dbReference type="PROSITE" id="PS50883">
    <property type="entry name" value="EAL"/>
    <property type="match status" value="1"/>
</dbReference>
<keyword evidence="5" id="KW-1185">Reference proteome</keyword>
<dbReference type="SMART" id="SM00267">
    <property type="entry name" value="GGDEF"/>
    <property type="match status" value="1"/>
</dbReference>
<dbReference type="SUPFAM" id="SSF141868">
    <property type="entry name" value="EAL domain-like"/>
    <property type="match status" value="1"/>
</dbReference>
<evidence type="ECO:0000259" key="2">
    <source>
        <dbReference type="PROSITE" id="PS50883"/>
    </source>
</evidence>
<dbReference type="STRING" id="419597.SAMN04487957_11163"/>
<dbReference type="RefSeq" id="WP_089680523.1">
    <property type="nucleotide sequence ID" value="NZ_FNIV01000011.1"/>
</dbReference>
<feature type="domain" description="EAL" evidence="2">
    <location>
        <begin position="516"/>
        <end position="760"/>
    </location>
</feature>
<dbReference type="CDD" id="cd01949">
    <property type="entry name" value="GGDEF"/>
    <property type="match status" value="1"/>
</dbReference>
<evidence type="ECO:0000313" key="5">
    <source>
        <dbReference type="Proteomes" id="UP000199075"/>
    </source>
</evidence>
<dbReference type="OrthoDB" id="6168558at2"/>
<dbReference type="NCBIfam" id="TIGR00254">
    <property type="entry name" value="GGDEF"/>
    <property type="match status" value="1"/>
</dbReference>
<dbReference type="Pfam" id="PF00990">
    <property type="entry name" value="GGDEF"/>
    <property type="match status" value="1"/>
</dbReference>
<dbReference type="PROSITE" id="PS50887">
    <property type="entry name" value="GGDEF"/>
    <property type="match status" value="1"/>
</dbReference>
<dbReference type="InterPro" id="IPR043128">
    <property type="entry name" value="Rev_trsase/Diguanyl_cyclase"/>
</dbReference>
<dbReference type="Gene3D" id="3.30.450.20">
    <property type="entry name" value="PAS domain"/>
    <property type="match status" value="1"/>
</dbReference>
<dbReference type="AlphaFoldDB" id="A0A1H0M7Z0"/>
<keyword evidence="1" id="KW-0812">Transmembrane</keyword>
<feature type="transmembrane region" description="Helical" evidence="1">
    <location>
        <begin position="314"/>
        <end position="337"/>
    </location>
</feature>
<evidence type="ECO:0000256" key="1">
    <source>
        <dbReference type="SAM" id="Phobius"/>
    </source>
</evidence>
<dbReference type="InterPro" id="IPR050706">
    <property type="entry name" value="Cyclic-di-GMP_PDE-like"/>
</dbReference>
<protein>
    <submittedName>
        <fullName evidence="4">Diguanylate cyclase (GGDEF) domain-containing protein</fullName>
    </submittedName>
</protein>
<dbReference type="InterPro" id="IPR001633">
    <property type="entry name" value="EAL_dom"/>
</dbReference>
<dbReference type="InterPro" id="IPR000160">
    <property type="entry name" value="GGDEF_dom"/>
</dbReference>
<dbReference type="PANTHER" id="PTHR33121">
    <property type="entry name" value="CYCLIC DI-GMP PHOSPHODIESTERASE PDEF"/>
    <property type="match status" value="1"/>
</dbReference>
<dbReference type="Proteomes" id="UP000199075">
    <property type="component" value="Unassembled WGS sequence"/>
</dbReference>
<proteinExistence type="predicted"/>
<sequence>MRRQRPVLGRRPLIMLLLALLVVLFLGGMWLLSTLNLRQAEETLASLRQRQIVDTFHANIDRIDAHHRRMEQNSRDLARAGRLLTEMGAGEAALAETLTQALEEFPDARGATLWLTALDPPRALYARRSEAGVTATPLDTDWQEAGWFQRRLAAWREGEGQPYWSTTYFKAAVDDAVISVAAPVLDDDGRLLGMAASDWVAEDIIGLMAGVEVTPSTFAFLVDRENRNLSSLARAEDLADAGRRIDAVSALGLHREIVALAAEEGPVRRPLTLEGEAWTLYLGATRAGMAFGIAVPQAEVDAVLAPMRRVNRRLLIGIGLAMALLAGVTLFLVAGLLRQLRTLYTDPLTRLPNRARLLADLEAGRAGTLVLVNVDGFKQFNDLFGHRCGDRVIQHVAERLEEALAAAPWRGSRLYRMPGDEHALWLPGAPSDEALRERVEALSQALHGLRLAWRGQELPLQLTLGVASSWQLDRQGDREESLHSSANIALKQARAERRSFAFYDPATRVRRDYERNLAWANRLGQALDEGRVVAYFQPILDLGSGRVGKFECLVRMLDEAGEPVSPGAFLEVARRSRLYRRLTLTMVERCLAALAETPHDVSLNLSSEDILDPEISEALLARVAEQGVGERLIFEILESEGIDNYAAVSDFIARAKALGVRIAIDDFGSGYSNFEHLLRLDVDLLKIDGSLVRQLDGSGDAESLIRGIVGFARELGIATVAEFVHSEAVLARVRALGVDHAQGACIGMPGPEPRWTGLPD</sequence>
<gene>
    <name evidence="4" type="ORF">SAMN04487957_11163</name>
</gene>
<evidence type="ECO:0000259" key="3">
    <source>
        <dbReference type="PROSITE" id="PS50887"/>
    </source>
</evidence>
<keyword evidence="1" id="KW-0472">Membrane</keyword>
<dbReference type="CDD" id="cd01948">
    <property type="entry name" value="EAL"/>
    <property type="match status" value="1"/>
</dbReference>
<dbReference type="Pfam" id="PF00563">
    <property type="entry name" value="EAL"/>
    <property type="match status" value="1"/>
</dbReference>
<dbReference type="GO" id="GO:0071111">
    <property type="term" value="F:cyclic-guanylate-specific phosphodiesterase activity"/>
    <property type="evidence" value="ECO:0007669"/>
    <property type="project" value="InterPro"/>
</dbReference>
<evidence type="ECO:0000313" key="4">
    <source>
        <dbReference type="EMBL" id="SDO76467.1"/>
    </source>
</evidence>
<dbReference type="SMART" id="SM00052">
    <property type="entry name" value="EAL"/>
    <property type="match status" value="1"/>
</dbReference>
<feature type="domain" description="GGDEF" evidence="3">
    <location>
        <begin position="365"/>
        <end position="505"/>
    </location>
</feature>
<dbReference type="InterPro" id="IPR029787">
    <property type="entry name" value="Nucleotide_cyclase"/>
</dbReference>
<dbReference type="PANTHER" id="PTHR33121:SF79">
    <property type="entry name" value="CYCLIC DI-GMP PHOSPHODIESTERASE PDED-RELATED"/>
    <property type="match status" value="1"/>
</dbReference>
<organism evidence="4 5">
    <name type="scientific">Halomonas shengliensis</name>
    <dbReference type="NCBI Taxonomy" id="419597"/>
    <lineage>
        <taxon>Bacteria</taxon>
        <taxon>Pseudomonadati</taxon>
        <taxon>Pseudomonadota</taxon>
        <taxon>Gammaproteobacteria</taxon>
        <taxon>Oceanospirillales</taxon>
        <taxon>Halomonadaceae</taxon>
        <taxon>Halomonas</taxon>
    </lineage>
</organism>
<name>A0A1H0M7Z0_9GAMM</name>
<accession>A0A1H0M7Z0</accession>
<dbReference type="Gene3D" id="3.30.70.270">
    <property type="match status" value="1"/>
</dbReference>
<keyword evidence="1" id="KW-1133">Transmembrane helix</keyword>
<dbReference type="EMBL" id="FNIV01000011">
    <property type="protein sequence ID" value="SDO76467.1"/>
    <property type="molecule type" value="Genomic_DNA"/>
</dbReference>
<dbReference type="SUPFAM" id="SSF55073">
    <property type="entry name" value="Nucleotide cyclase"/>
    <property type="match status" value="1"/>
</dbReference>
<dbReference type="InterPro" id="IPR035919">
    <property type="entry name" value="EAL_sf"/>
</dbReference>
<reference evidence="5" key="1">
    <citation type="submission" date="2016-10" db="EMBL/GenBank/DDBJ databases">
        <authorList>
            <person name="Varghese N."/>
            <person name="Submissions S."/>
        </authorList>
    </citation>
    <scope>NUCLEOTIDE SEQUENCE [LARGE SCALE GENOMIC DNA]</scope>
    <source>
        <strain evidence="5">CGMCC 1.6444</strain>
    </source>
</reference>
<dbReference type="Gene3D" id="3.20.20.450">
    <property type="entry name" value="EAL domain"/>
    <property type="match status" value="1"/>
</dbReference>